<evidence type="ECO:0000256" key="1">
    <source>
        <dbReference type="ARBA" id="ARBA00022670"/>
    </source>
</evidence>
<evidence type="ECO:0000259" key="10">
    <source>
        <dbReference type="PROSITE" id="PS50158"/>
    </source>
</evidence>
<dbReference type="InterPro" id="IPR036875">
    <property type="entry name" value="Znf_CCHC_sf"/>
</dbReference>
<dbReference type="EMBL" id="SZYD01000014">
    <property type="protein sequence ID" value="KAD4179362.1"/>
    <property type="molecule type" value="Genomic_DNA"/>
</dbReference>
<evidence type="ECO:0000256" key="2">
    <source>
        <dbReference type="ARBA" id="ARBA00022679"/>
    </source>
</evidence>
<dbReference type="SUPFAM" id="SSF56672">
    <property type="entry name" value="DNA/RNA polymerases"/>
    <property type="match status" value="1"/>
</dbReference>
<evidence type="ECO:0000256" key="7">
    <source>
        <dbReference type="ARBA" id="ARBA00022918"/>
    </source>
</evidence>
<feature type="domain" description="Reverse transcriptase" evidence="11">
    <location>
        <begin position="1129"/>
        <end position="1308"/>
    </location>
</feature>
<dbReference type="Pfam" id="PF00098">
    <property type="entry name" value="zf-CCHC"/>
    <property type="match status" value="2"/>
</dbReference>
<feature type="domain" description="CCHC-type" evidence="10">
    <location>
        <begin position="824"/>
        <end position="839"/>
    </location>
</feature>
<dbReference type="SUPFAM" id="SSF50630">
    <property type="entry name" value="Acid proteases"/>
    <property type="match status" value="1"/>
</dbReference>
<keyword evidence="8" id="KW-0862">Zinc</keyword>
<evidence type="ECO:0000313" key="13">
    <source>
        <dbReference type="Proteomes" id="UP000326396"/>
    </source>
</evidence>
<evidence type="ECO:0000256" key="9">
    <source>
        <dbReference type="SAM" id="MobiDB-lite"/>
    </source>
</evidence>
<dbReference type="Gene3D" id="3.10.10.10">
    <property type="entry name" value="HIV Type 1 Reverse Transcriptase, subunit A, domain 1"/>
    <property type="match status" value="1"/>
</dbReference>
<dbReference type="InterPro" id="IPR043128">
    <property type="entry name" value="Rev_trsase/Diguanyl_cyclase"/>
</dbReference>
<dbReference type="Pfam" id="PF08284">
    <property type="entry name" value="RVP_2"/>
    <property type="match status" value="1"/>
</dbReference>
<dbReference type="InterPro" id="IPR000477">
    <property type="entry name" value="RT_dom"/>
</dbReference>
<name>A0A5N6N148_9ASTR</name>
<keyword evidence="4" id="KW-0540">Nuclease</keyword>
<dbReference type="InterPro" id="IPR012936">
    <property type="entry name" value="Erv_C"/>
</dbReference>
<keyword evidence="13" id="KW-1185">Reference proteome</keyword>
<keyword evidence="5" id="KW-0255">Endonuclease</keyword>
<dbReference type="InterPro" id="IPR043502">
    <property type="entry name" value="DNA/RNA_pol_sf"/>
</dbReference>
<keyword evidence="1" id="KW-0645">Protease</keyword>
<dbReference type="SUPFAM" id="SSF57756">
    <property type="entry name" value="Retrovirus zinc finger-like domains"/>
    <property type="match status" value="1"/>
</dbReference>
<dbReference type="GO" id="GO:0008233">
    <property type="term" value="F:peptidase activity"/>
    <property type="evidence" value="ECO:0007669"/>
    <property type="project" value="UniProtKB-KW"/>
</dbReference>
<dbReference type="CDD" id="cd00303">
    <property type="entry name" value="retropepsin_like"/>
    <property type="match status" value="1"/>
</dbReference>
<dbReference type="CDD" id="cd01647">
    <property type="entry name" value="RT_LTR"/>
    <property type="match status" value="1"/>
</dbReference>
<keyword evidence="8" id="KW-0863">Zinc-finger</keyword>
<evidence type="ECO:0000256" key="8">
    <source>
        <dbReference type="PROSITE-ProRule" id="PRU00047"/>
    </source>
</evidence>
<dbReference type="Pfam" id="PF03732">
    <property type="entry name" value="Retrotrans_gag"/>
    <property type="match status" value="1"/>
</dbReference>
<dbReference type="Proteomes" id="UP000326396">
    <property type="component" value="Linkage Group LG4"/>
</dbReference>
<keyword evidence="7" id="KW-0695">RNA-directed DNA polymerase</keyword>
<dbReference type="Pfam" id="PF00078">
    <property type="entry name" value="RVT_1"/>
    <property type="match status" value="1"/>
</dbReference>
<dbReference type="InterPro" id="IPR021109">
    <property type="entry name" value="Peptidase_aspartic_dom_sf"/>
</dbReference>
<dbReference type="PANTHER" id="PTHR15503">
    <property type="entry name" value="LDOC1 RELATED"/>
    <property type="match status" value="1"/>
</dbReference>
<dbReference type="GO" id="GO:0003964">
    <property type="term" value="F:RNA-directed DNA polymerase activity"/>
    <property type="evidence" value="ECO:0007669"/>
    <property type="project" value="UniProtKB-KW"/>
</dbReference>
<reference evidence="12 13" key="1">
    <citation type="submission" date="2019-05" db="EMBL/GenBank/DDBJ databases">
        <title>Mikania micrantha, genome provides insights into the molecular mechanism of rapid growth.</title>
        <authorList>
            <person name="Liu B."/>
        </authorList>
    </citation>
    <scope>NUCLEOTIDE SEQUENCE [LARGE SCALE GENOMIC DNA]</scope>
    <source>
        <strain evidence="12">NLD-2019</strain>
        <tissue evidence="12">Leaf</tissue>
    </source>
</reference>
<dbReference type="GO" id="GO:0008270">
    <property type="term" value="F:zinc ion binding"/>
    <property type="evidence" value="ECO:0007669"/>
    <property type="project" value="UniProtKB-KW"/>
</dbReference>
<keyword evidence="6" id="KW-0378">Hydrolase</keyword>
<dbReference type="Pfam" id="PF07970">
    <property type="entry name" value="COPIIcoated_ERV"/>
    <property type="match status" value="1"/>
</dbReference>
<dbReference type="Gene3D" id="4.10.60.10">
    <property type="entry name" value="Zinc finger, CCHC-type"/>
    <property type="match status" value="1"/>
</dbReference>
<dbReference type="PROSITE" id="PS50878">
    <property type="entry name" value="RT_POL"/>
    <property type="match status" value="1"/>
</dbReference>
<dbReference type="GO" id="GO:0003676">
    <property type="term" value="F:nucleic acid binding"/>
    <property type="evidence" value="ECO:0007669"/>
    <property type="project" value="InterPro"/>
</dbReference>
<feature type="region of interest" description="Disordered" evidence="9">
    <location>
        <begin position="743"/>
        <end position="801"/>
    </location>
</feature>
<feature type="region of interest" description="Disordered" evidence="9">
    <location>
        <begin position="318"/>
        <end position="346"/>
    </location>
</feature>
<organism evidence="12 13">
    <name type="scientific">Mikania micrantha</name>
    <name type="common">bitter vine</name>
    <dbReference type="NCBI Taxonomy" id="192012"/>
    <lineage>
        <taxon>Eukaryota</taxon>
        <taxon>Viridiplantae</taxon>
        <taxon>Streptophyta</taxon>
        <taxon>Embryophyta</taxon>
        <taxon>Tracheophyta</taxon>
        <taxon>Spermatophyta</taxon>
        <taxon>Magnoliopsida</taxon>
        <taxon>eudicotyledons</taxon>
        <taxon>Gunneridae</taxon>
        <taxon>Pentapetalae</taxon>
        <taxon>asterids</taxon>
        <taxon>campanulids</taxon>
        <taxon>Asterales</taxon>
        <taxon>Asteraceae</taxon>
        <taxon>Asteroideae</taxon>
        <taxon>Heliantheae alliance</taxon>
        <taxon>Eupatorieae</taxon>
        <taxon>Mikania</taxon>
    </lineage>
</organism>
<sequence length="1341" mass="150715">MQFDITFPAVSCTLLSLDAIDISGEQHLDIKHTVMKNRIDANGNLIQMRYDRIGTPKIGKPIQKHGGEVEHNEAYCGSCYGAELSALECCNSCDEVRDAYRRRGWGLMNPDLIDQCKREGFVERIKAEEGEGCTMYGSLEVNKVAGNFHFVKSFHLENVHAPNDPKAFGEDSYNISHKINKLSFGDHYPGIVNPLDGVHWFQNTPNGMYQYFIKVVPTVYTPLRGMIIRSNQFSVTEHYKVPESGQRTPPGVFFFYDLSGIEVNFKETHTSFLHFLTNICAIVGGIFTVAGIVDSFIYHGHKVLKKKRELGKLGEIESSKSKNKEVDSSREIESSKSKNKEVDSSRYAMVPRRKASRYAKQTGVETPESYRGRIEELSIDKKVEIQPFEGPPEAILARVLHLRCILAGASSRRREHSHTGTTISPTHRVLEATRLEVGMGAILTNTLPLSCDNMAGGTNCLACCVTGDCDPDNLPPLAPRKGRDFSGTYRTHTTLVTGQTLTLILAMKIMAGRRGGRRNAGGRGNINLTPAELNALINERVEEVLATREAARNQNLLNQGANPNPPLCTFKMFLDCKPHSFSGTEGAVGLLRWIEKAESAFAMSNCRNDDRVKFAAGTFEGAALTWWNANVQNLGLDAANALPWDDFKRMLNREYCPRGEVQKLETEFWNHKMVGSEVEAYTARSYELAHLCPEMATPPFKHIEKYIDGLPPQIQGMVLSADPITMQQAVRLTHKLTDSAVAQGLLPPRGAVTTTTDKGKRKWDDTQNKTSNLQPPPQQRKFGSSQAYAPHVPSNQTRGAYAGKHPKCSKCNLHHALGQCESIRCQRCGKGGHLAKDCRGELRMKTQPQQQQQLELPKGCFECGKPGHFKRDCPHLKNNNDNGNNNGPKGRAFVIGAKEARRDPHLATCTYLLNDNYASVLFDTGAEKSFISKEFSEILAITPTPLDVEYTVELADGKLIMTKNILKECTLELAGHKFKIDLMPVTLGSFDVVVGMDWLSENQVEIICHDKVVRLPLPGGETLDIKGERSDTPLNIISCMKAHKCLRKGYTAILALITDKTEEEKRIEDIPVVCDYPDVFPEDLPGLPPPRQVEFRVDLVPGAAPIARAPYRLAPSEMQELSNQLQELLDKGFIRPSFSPWGAPVLFVKKKDVTFRMCIDYRELNKVTIKNRYPLPRIDDLFDQLQGSSYYSKIDLRSGYHQLRIQEEDIPKTAFRTRYGHYEFLVMPFGLTNAPAVFMDLMNRVCKPYLDKFIIVFIDYILIYSKTQEEHKEHIQLALELLRQEKLYAKLSKCDFWIREVQFLGRVVNEQGIHVDKSKIEAIKNWEAPKTPTELRFSIPA</sequence>
<keyword evidence="2" id="KW-0808">Transferase</keyword>
<dbReference type="Gene3D" id="2.40.70.10">
    <property type="entry name" value="Acid Proteases"/>
    <property type="match status" value="1"/>
</dbReference>
<keyword evidence="3" id="KW-0548">Nucleotidyltransferase</keyword>
<dbReference type="InterPro" id="IPR005162">
    <property type="entry name" value="Retrotrans_gag_dom"/>
</dbReference>
<dbReference type="InterPro" id="IPR001878">
    <property type="entry name" value="Znf_CCHC"/>
</dbReference>
<dbReference type="OrthoDB" id="270930at2759"/>
<feature type="compositionally biased region" description="Polar residues" evidence="9">
    <location>
        <begin position="781"/>
        <end position="798"/>
    </location>
</feature>
<feature type="compositionally biased region" description="Basic and acidic residues" evidence="9">
    <location>
        <begin position="318"/>
        <end position="344"/>
    </location>
</feature>
<evidence type="ECO:0000256" key="6">
    <source>
        <dbReference type="ARBA" id="ARBA00022801"/>
    </source>
</evidence>
<comment type="caution">
    <text evidence="12">The sequence shown here is derived from an EMBL/GenBank/DDBJ whole genome shotgun (WGS) entry which is preliminary data.</text>
</comment>
<dbReference type="Gene3D" id="3.30.70.270">
    <property type="match status" value="1"/>
</dbReference>
<dbReference type="PROSITE" id="PS50158">
    <property type="entry name" value="ZF_CCHC"/>
    <property type="match status" value="2"/>
</dbReference>
<dbReference type="PANTHER" id="PTHR15503:SF45">
    <property type="entry name" value="RNA-DIRECTED DNA POLYMERASE HOMOLOG"/>
    <property type="match status" value="1"/>
</dbReference>
<evidence type="ECO:0000256" key="3">
    <source>
        <dbReference type="ARBA" id="ARBA00022695"/>
    </source>
</evidence>
<evidence type="ECO:0000256" key="5">
    <source>
        <dbReference type="ARBA" id="ARBA00022759"/>
    </source>
</evidence>
<dbReference type="GO" id="GO:0004519">
    <property type="term" value="F:endonuclease activity"/>
    <property type="evidence" value="ECO:0007669"/>
    <property type="project" value="UniProtKB-KW"/>
</dbReference>
<keyword evidence="8" id="KW-0479">Metal-binding</keyword>
<evidence type="ECO:0008006" key="14">
    <source>
        <dbReference type="Google" id="ProtNLM"/>
    </source>
</evidence>
<evidence type="ECO:0000313" key="12">
    <source>
        <dbReference type="EMBL" id="KAD4179362.1"/>
    </source>
</evidence>
<gene>
    <name evidence="12" type="ORF">E3N88_27953</name>
</gene>
<dbReference type="SMART" id="SM00343">
    <property type="entry name" value="ZnF_C2HC"/>
    <property type="match status" value="2"/>
</dbReference>
<evidence type="ECO:0000259" key="11">
    <source>
        <dbReference type="PROSITE" id="PS50878"/>
    </source>
</evidence>
<dbReference type="InterPro" id="IPR032567">
    <property type="entry name" value="RTL1-rel"/>
</dbReference>
<dbReference type="FunFam" id="3.10.10.10:FF:000007">
    <property type="entry name" value="Retrovirus-related Pol polyprotein from transposon 17.6-like Protein"/>
    <property type="match status" value="1"/>
</dbReference>
<proteinExistence type="predicted"/>
<feature type="domain" description="CCHC-type" evidence="10">
    <location>
        <begin position="860"/>
        <end position="874"/>
    </location>
</feature>
<dbReference type="GO" id="GO:0006508">
    <property type="term" value="P:proteolysis"/>
    <property type="evidence" value="ECO:0007669"/>
    <property type="project" value="UniProtKB-KW"/>
</dbReference>
<accession>A0A5N6N148</accession>
<evidence type="ECO:0000256" key="4">
    <source>
        <dbReference type="ARBA" id="ARBA00022722"/>
    </source>
</evidence>
<protein>
    <recommendedName>
        <fullName evidence="14">Reverse transcriptase</fullName>
    </recommendedName>
</protein>